<dbReference type="GO" id="GO:0005829">
    <property type="term" value="C:cytosol"/>
    <property type="evidence" value="ECO:0007669"/>
    <property type="project" value="TreeGrafter"/>
</dbReference>
<keyword evidence="4" id="KW-0735">Signal-anchor</keyword>
<evidence type="ECO:0000313" key="7">
    <source>
        <dbReference type="EMBL" id="PHT43185.1"/>
    </source>
</evidence>
<dbReference type="GO" id="GO:0016020">
    <property type="term" value="C:membrane"/>
    <property type="evidence" value="ECO:0007669"/>
    <property type="project" value="UniProtKB-SubCell"/>
</dbReference>
<dbReference type="AlphaFoldDB" id="A0A2G2WD61"/>
<dbReference type="EMBL" id="MLFT02000007">
    <property type="protein sequence ID" value="PHT43185.1"/>
    <property type="molecule type" value="Genomic_DNA"/>
</dbReference>
<dbReference type="InterPro" id="IPR036291">
    <property type="entry name" value="NAD(P)-bd_dom_sf"/>
</dbReference>
<dbReference type="PRINTS" id="PR00081">
    <property type="entry name" value="GDHRDH"/>
</dbReference>
<sequence>MPHAVPVISMVVCLYDAISDAHVPIGDKEQIWSIDHNKIQLLKEECPRYIILLVNDAKGARLVLAARRHKSLEQVADIAYWLGSPDVISVNADVSKVEDCQRLIAEAIRNFGRLDHLVSNAAVTPLYMFEDLVEVNNAAPAMDINFWGAVYTTHFAIPHLKETKGKIIAITSSAGYLPAARISFYNASKAALISFFETLRVELGTQIGITIVTPGLVESELTKGKFLTLEGKLEVDQVMRDVEMSVTPILPVEKCARSIGKSACRGDNYLTEPPWFKTLFIYVLLFPEVVDLFERWFLIPGPGKPATDAPSKILLDVTGLQEYVYPPSALSPHIKVD</sequence>
<dbReference type="GO" id="GO:0016491">
    <property type="term" value="F:oxidoreductase activity"/>
    <property type="evidence" value="ECO:0007669"/>
    <property type="project" value="UniProtKB-KW"/>
</dbReference>
<reference evidence="7 8" key="1">
    <citation type="journal article" date="2017" name="Genome Biol.">
        <title>New reference genome sequences of hot pepper reveal the massive evolution of plant disease-resistance genes by retroduplication.</title>
        <authorList>
            <person name="Kim S."/>
            <person name="Park J."/>
            <person name="Yeom S.I."/>
            <person name="Kim Y.M."/>
            <person name="Seo E."/>
            <person name="Kim K.T."/>
            <person name="Kim M.S."/>
            <person name="Lee J.M."/>
            <person name="Cheong K."/>
            <person name="Shin H.S."/>
            <person name="Kim S.B."/>
            <person name="Han K."/>
            <person name="Lee J."/>
            <person name="Park M."/>
            <person name="Lee H.A."/>
            <person name="Lee H.Y."/>
            <person name="Lee Y."/>
            <person name="Oh S."/>
            <person name="Lee J.H."/>
            <person name="Choi E."/>
            <person name="Choi E."/>
            <person name="Lee S.E."/>
            <person name="Jeon J."/>
            <person name="Kim H."/>
            <person name="Choi G."/>
            <person name="Song H."/>
            <person name="Lee J."/>
            <person name="Lee S.C."/>
            <person name="Kwon J.K."/>
            <person name="Lee H.Y."/>
            <person name="Koo N."/>
            <person name="Hong Y."/>
            <person name="Kim R.W."/>
            <person name="Kang W.H."/>
            <person name="Huh J.H."/>
            <person name="Kang B.C."/>
            <person name="Yang T.J."/>
            <person name="Lee Y.H."/>
            <person name="Bennetzen J.L."/>
            <person name="Choi D."/>
        </authorList>
    </citation>
    <scope>NUCLEOTIDE SEQUENCE [LARGE SCALE GENOMIC DNA]</scope>
    <source>
        <strain evidence="8">cv. PBC81</strain>
    </source>
</reference>
<keyword evidence="5" id="KW-0560">Oxidoreductase</keyword>
<dbReference type="SUPFAM" id="SSF51735">
    <property type="entry name" value="NAD(P)-binding Rossmann-fold domains"/>
    <property type="match status" value="1"/>
</dbReference>
<dbReference type="PROSITE" id="PS00061">
    <property type="entry name" value="ADH_SHORT"/>
    <property type="match status" value="1"/>
</dbReference>
<reference evidence="8" key="2">
    <citation type="journal article" date="2017" name="J. Anim. Genet.">
        <title>Multiple reference genome sequences of hot pepper reveal the massive evolution of plant disease resistance genes by retroduplication.</title>
        <authorList>
            <person name="Kim S."/>
            <person name="Park J."/>
            <person name="Yeom S.-I."/>
            <person name="Kim Y.-M."/>
            <person name="Seo E."/>
            <person name="Kim K.-T."/>
            <person name="Kim M.-S."/>
            <person name="Lee J.M."/>
            <person name="Cheong K."/>
            <person name="Shin H.-S."/>
            <person name="Kim S.-B."/>
            <person name="Han K."/>
            <person name="Lee J."/>
            <person name="Park M."/>
            <person name="Lee H.-A."/>
            <person name="Lee H.-Y."/>
            <person name="Lee Y."/>
            <person name="Oh S."/>
            <person name="Lee J.H."/>
            <person name="Choi E."/>
            <person name="Choi E."/>
            <person name="Lee S.E."/>
            <person name="Jeon J."/>
            <person name="Kim H."/>
            <person name="Choi G."/>
            <person name="Song H."/>
            <person name="Lee J."/>
            <person name="Lee S.-C."/>
            <person name="Kwon J.-K."/>
            <person name="Lee H.-Y."/>
            <person name="Koo N."/>
            <person name="Hong Y."/>
            <person name="Kim R.W."/>
            <person name="Kang W.-H."/>
            <person name="Huh J.H."/>
            <person name="Kang B.-C."/>
            <person name="Yang T.-J."/>
            <person name="Lee Y.-H."/>
            <person name="Bennetzen J.L."/>
            <person name="Choi D."/>
        </authorList>
    </citation>
    <scope>NUCLEOTIDE SEQUENCE [LARGE SCALE GENOMIC DNA]</scope>
    <source>
        <strain evidence="8">cv. PBC81</strain>
    </source>
</reference>
<comment type="subcellular location">
    <subcellularLocation>
        <location evidence="1">Membrane</location>
        <topology evidence="1">Single-pass type II membrane protein</topology>
    </subcellularLocation>
</comment>
<dbReference type="InterPro" id="IPR020904">
    <property type="entry name" value="Sc_DH/Rdtase_CS"/>
</dbReference>
<comment type="similarity">
    <text evidence="2 6">Belongs to the short-chain dehydrogenases/reductases (SDR) family.</text>
</comment>
<evidence type="ECO:0000256" key="1">
    <source>
        <dbReference type="ARBA" id="ARBA00004606"/>
    </source>
</evidence>
<dbReference type="PANTHER" id="PTHR43391:SF76">
    <property type="entry name" value="11-BETA-HYDROXYSTEROID DEHYDROGENASE-LIKE 2-RELATED"/>
    <property type="match status" value="1"/>
</dbReference>
<evidence type="ECO:0000313" key="8">
    <source>
        <dbReference type="Proteomes" id="UP000224567"/>
    </source>
</evidence>
<proteinExistence type="inferred from homology"/>
<evidence type="ECO:0000256" key="4">
    <source>
        <dbReference type="ARBA" id="ARBA00022968"/>
    </source>
</evidence>
<dbReference type="PANTHER" id="PTHR43391">
    <property type="entry name" value="RETINOL DEHYDROGENASE-RELATED"/>
    <property type="match status" value="1"/>
</dbReference>
<organism evidence="7 8">
    <name type="scientific">Capsicum baccatum</name>
    <name type="common">Peruvian pepper</name>
    <dbReference type="NCBI Taxonomy" id="33114"/>
    <lineage>
        <taxon>Eukaryota</taxon>
        <taxon>Viridiplantae</taxon>
        <taxon>Streptophyta</taxon>
        <taxon>Embryophyta</taxon>
        <taxon>Tracheophyta</taxon>
        <taxon>Spermatophyta</taxon>
        <taxon>Magnoliopsida</taxon>
        <taxon>eudicotyledons</taxon>
        <taxon>Gunneridae</taxon>
        <taxon>Pentapetalae</taxon>
        <taxon>asterids</taxon>
        <taxon>lamiids</taxon>
        <taxon>Solanales</taxon>
        <taxon>Solanaceae</taxon>
        <taxon>Solanoideae</taxon>
        <taxon>Capsiceae</taxon>
        <taxon>Capsicum</taxon>
    </lineage>
</organism>
<accession>A0A2G2WD61</accession>
<dbReference type="Gene3D" id="3.40.50.720">
    <property type="entry name" value="NAD(P)-binding Rossmann-like Domain"/>
    <property type="match status" value="1"/>
</dbReference>
<keyword evidence="8" id="KW-1185">Reference proteome</keyword>
<evidence type="ECO:0000256" key="3">
    <source>
        <dbReference type="ARBA" id="ARBA00022857"/>
    </source>
</evidence>
<keyword evidence="3" id="KW-0521">NADP</keyword>
<dbReference type="Proteomes" id="UP000224567">
    <property type="component" value="Unassembled WGS sequence"/>
</dbReference>
<dbReference type="InterPro" id="IPR002347">
    <property type="entry name" value="SDR_fam"/>
</dbReference>
<evidence type="ECO:0000256" key="2">
    <source>
        <dbReference type="ARBA" id="ARBA00006484"/>
    </source>
</evidence>
<dbReference type="OrthoDB" id="47007at2759"/>
<gene>
    <name evidence="7" type="ORF">CQW23_17210</name>
</gene>
<name>A0A2G2WD61_CAPBA</name>
<dbReference type="PRINTS" id="PR00080">
    <property type="entry name" value="SDRFAMILY"/>
</dbReference>
<dbReference type="STRING" id="33114.A0A2G2WD61"/>
<evidence type="ECO:0000256" key="6">
    <source>
        <dbReference type="RuleBase" id="RU000363"/>
    </source>
</evidence>
<comment type="caution">
    <text evidence="7">The sequence shown here is derived from an EMBL/GenBank/DDBJ whole genome shotgun (WGS) entry which is preliminary data.</text>
</comment>
<protein>
    <submittedName>
        <fullName evidence="7">11-beta-hydroxysteroid dehydrogenase-like 6</fullName>
    </submittedName>
</protein>
<keyword evidence="4" id="KW-0812">Transmembrane</keyword>
<evidence type="ECO:0000256" key="5">
    <source>
        <dbReference type="ARBA" id="ARBA00023002"/>
    </source>
</evidence>
<dbReference type="Pfam" id="PF00106">
    <property type="entry name" value="adh_short"/>
    <property type="match status" value="1"/>
</dbReference>